<feature type="region of interest" description="Disordered" evidence="1">
    <location>
        <begin position="1381"/>
        <end position="1413"/>
    </location>
</feature>
<dbReference type="PANTHER" id="PTHR33487">
    <property type="entry name" value="CILIA- AND FLAGELLA-ASSOCIATED PROTEIN 54"/>
    <property type="match status" value="1"/>
</dbReference>
<feature type="compositionally biased region" description="Basic and acidic residues" evidence="1">
    <location>
        <begin position="2453"/>
        <end position="2469"/>
    </location>
</feature>
<dbReference type="EMBL" id="CAWYQH010000046">
    <property type="protein sequence ID" value="CAK8677658.1"/>
    <property type="molecule type" value="Genomic_DNA"/>
</dbReference>
<accession>A0ABP0FHU3</accession>
<evidence type="ECO:0008006" key="4">
    <source>
        <dbReference type="Google" id="ProtNLM"/>
    </source>
</evidence>
<dbReference type="InterPro" id="IPR036116">
    <property type="entry name" value="FN3_sf"/>
</dbReference>
<feature type="region of interest" description="Disordered" evidence="1">
    <location>
        <begin position="2940"/>
        <end position="2964"/>
    </location>
</feature>
<feature type="region of interest" description="Disordered" evidence="1">
    <location>
        <begin position="1211"/>
        <end position="1242"/>
    </location>
</feature>
<feature type="region of interest" description="Disordered" evidence="1">
    <location>
        <begin position="3058"/>
        <end position="3077"/>
    </location>
</feature>
<reference evidence="2 3" key="1">
    <citation type="submission" date="2024-02" db="EMBL/GenBank/DDBJ databases">
        <authorList>
            <person name="Daric V."/>
            <person name="Darras S."/>
        </authorList>
    </citation>
    <scope>NUCLEOTIDE SEQUENCE [LARGE SCALE GENOMIC DNA]</scope>
</reference>
<organism evidence="2 3">
    <name type="scientific">Clavelina lepadiformis</name>
    <name type="common">Light-bulb sea squirt</name>
    <name type="synonym">Ascidia lepadiformis</name>
    <dbReference type="NCBI Taxonomy" id="159417"/>
    <lineage>
        <taxon>Eukaryota</taxon>
        <taxon>Metazoa</taxon>
        <taxon>Chordata</taxon>
        <taxon>Tunicata</taxon>
        <taxon>Ascidiacea</taxon>
        <taxon>Aplousobranchia</taxon>
        <taxon>Clavelinidae</taxon>
        <taxon>Clavelina</taxon>
    </lineage>
</organism>
<dbReference type="InterPro" id="IPR027912">
    <property type="entry name" value="CFAP54"/>
</dbReference>
<dbReference type="Proteomes" id="UP001642483">
    <property type="component" value="Unassembled WGS sequence"/>
</dbReference>
<evidence type="ECO:0000256" key="1">
    <source>
        <dbReference type="SAM" id="MobiDB-lite"/>
    </source>
</evidence>
<proteinExistence type="predicted"/>
<feature type="compositionally biased region" description="Basic residues" evidence="1">
    <location>
        <begin position="1381"/>
        <end position="1405"/>
    </location>
</feature>
<name>A0ABP0FHU3_CLALP</name>
<comment type="caution">
    <text evidence="2">The sequence shown here is derived from an EMBL/GenBank/DDBJ whole genome shotgun (WGS) entry which is preliminary data.</text>
</comment>
<feature type="compositionally biased region" description="Basic and acidic residues" evidence="1">
    <location>
        <begin position="2946"/>
        <end position="2956"/>
    </location>
</feature>
<evidence type="ECO:0000313" key="2">
    <source>
        <dbReference type="EMBL" id="CAK8677658.1"/>
    </source>
</evidence>
<feature type="region of interest" description="Disordered" evidence="1">
    <location>
        <begin position="2447"/>
        <end position="2474"/>
    </location>
</feature>
<gene>
    <name evidence="2" type="ORF">CVLEPA_LOCUS7015</name>
</gene>
<feature type="region of interest" description="Disordered" evidence="1">
    <location>
        <begin position="1548"/>
        <end position="1570"/>
    </location>
</feature>
<dbReference type="PANTHER" id="PTHR33487:SF1">
    <property type="entry name" value="CILIA- AND FLAGELLA-ASSOCIATED PROTEIN 54"/>
    <property type="match status" value="1"/>
</dbReference>
<feature type="region of interest" description="Disordered" evidence="1">
    <location>
        <begin position="2306"/>
        <end position="2325"/>
    </location>
</feature>
<dbReference type="SUPFAM" id="SSF49265">
    <property type="entry name" value="Fibronectin type III"/>
    <property type="match status" value="1"/>
</dbReference>
<sequence>MASTLTNVALSTIRMPHASYYGDINNNNPVVSAAEKEIKEVLSYFSKPKSSKKNDEASSRGSNWLFDIWNKFEPRLPTNLFYKKLVDVGDYLREHGANDVANRQCYQRYLMTRYQAKAPQGDDVHEYRKIFFDEKQSQDDIILTSKALLGMYMCEYNSIHFRDPNLLALESVAQCLSILHGIRTFMQCLMSYESFFWIVYNCTITIYRICRVLMCSGNSPKALEFLLWAAMCLETSIPLLGVKYLTWRVTLYSAICLAYYDCKAGHHAEAFARRGLSKLQELSELEKLSDSVENPETPFIFRQATAKMASMVFKRSVYETRRKPKGYLRPKMRNNLKEASQLSWPRTLSERLLSEMFEGGAAQFLAILEALSSSNRRTLQNAPASSDAEMVDVTAELFFAGKEIIAGGGGNKSYMASGADHSVLAGVRHDKSLVEMAGEGADGVTLSSVVRFIKLAFCYEQWSTFNTLLDCALIYIKKSGESLAKESDSEHSGTELCLALLLVMERVARARSQKRGQTLTSTSMIFSAEDHDVTAPPTQANPSGSIRSVQISDDLVNLAETVLYCVNDATFFAPQGLDGDALIDRDMIVDATMLLWQKCKQMFGRLQFGSQTDMTTALQRTGNPGKWLHLLSIVHSAFVWAGIASVDPALMAEVCLRLALALESMASTDAQSSHFGNDTGEGSRLSLYSTAQTSPNGQLSSALHVLKEGLREISMGRSNTATNNAQHVADIMWINKSDQVVDNMMSMSDTLICDLHVEMLVVHHRIALKLVDQSVNTSRKQAVPNTSTIGGSTSRFTSMEATVLTEANVKELVGGSLLSRAIFFIQKADQLPLGDPKIEKLLTQAAATIQKAQKEEKRLFEDSWLRLNNPYHGVDHAHVPPPPILLSRSDTTMTFKPAPFEPDSSQVAWYRIFGRLAAGPNVKVRLNDYFLPGTGEEVPANNDCILRVSGLEANQRYLFAVAAYTSDGKLVGGSVGKTGHSVVASHPLSILTTWGHLAQISYKLGALKLSEQACTVLWDHFVVKPTEPPKEIWTSTSRSDFQLTTHHLSHDIASETSPVLLRHALTSVFVAVDAAVQDGRLYCDQLSDSGPLLPGQIARLLECERLLVAMEIAGWLNDASSLLQAVVQTYGLIAPIIQADISSLPVLQVAGCCHSALQEISNVLKQKRSTAVTESLHHMIAVLTNYIAKFSKAHGKSQVALSTIDNGKQLLRADQGSGGGGEVPEEPPSTSLKRNNKSRKVPPPVEVISNLELAALEGRLAELARENRAADELTGSEDPSQVLARLSKMKPIVAYRELGKFRRRTRFLEFFVFVLRKALRLHQIDLGIEWSNEVLSHLHKRNDVLSINNTLVSKQPGGVAVRGEEARKYAAAVAEYSKDPKKNKKNAAIKSKQKEKQKKFLRRKSGAIASNEEQEEREKRALFTLEKNLLNFYRNGLKRKRLKKITTEEMTWRAEFNHLVGLLHYNVFLGKIKGRNQLRGAKVPTSGMFYSLDQEWWSYETSGTIVVGWNDGTRQTGDPNTSDGQDDHIRALEKAAYLAVTTSLVAEPIPPPVHRTPDELGTKGFETPRTQHTNSPISIMSMHTVDPEVAAVQSPAIMDTLKVSMLSFQRALVLAHRGKHWSLLQNVARSLYSCLMVMLQCTSDEGESVFNVNQLRSLVWKAVSTAADLLMDMVLESQEKSSSDEWPVQSITGDAKDVKGGSSLKFEEHLDDSTSINPILIKKIAFQAIQLLHFETRWEQLIDLCLRFSAISHDRYLDAVAPVLIHAQSKINARISSYDGENHPQRHFIEAATQINKKKVSNRDYLKYMLRVGVNSNASSPVAVGGFIDPASHDVYGGGKRALALSSVPFDPDHSMEQLRVAVSKSQYISRALQHSRRLYVIYLASQHNTVIRSRKASAKLGSSSSVVEFTMNQGEPQSTAPPDITNFDFTSTSVLETVASSQLSTVIQSYNRTIELLESHGEHELVAQASNEVASLYWHQGNVKASHKWWTHALDQIFRVKDSHEHWKKTIKGTDNIPAELLSKCGIWGCLLAISLSCRIGEFTASDVATKKNCALLGAELVRAIFRSSLPHPTADFDYASYEIMPSNAEPSLQTGSSRLKGKDLSKHVQAYSLLDGIELFSDRFRCDLQTMVASLHWLSDTLVSFKYSLQALPSLAFYQYLATFLCRDVQRSVQCRCLKLQALIDLRMFKEATSDAICLLYGVRLPHSSDVSYCAPETQPPTVSYDCSKPVDNTENLKAMEVLASKRVSSILASQYGPHLTCEVTLGQARLLLQLADCIPRLPQKPTLHDLQFVSPDVQAELKHRTHPRAPSISLPGPGSRRSSFHMADDVRSNFSAFSAASTSKYVNKLFTNRDRPVGQQLLKGMLLAVAENLASTMTKTFGSSSEELTPSELWLLVHGHCLQSEIQQQRQLSTLSAAHAHSALKVLKDSKLFEEQALHTTRKLRSALRKKSEESKAAGSDHRKPDPYQAMEQNYRRRLNARLWLDCRYRLCQALATQLKGLGKIGDDASESAGILDHSQAQLYCAEGLAEAEACSDVEMQALFLILGSVLDGISSDESKHMLEDATSSLDEETELSSKAVLGLAECTTRLADVLLRTGNMTAAEGLDSYRSAQSVLLLKAMREGATIVHNQAAGDLSCPSLPLQNLCSSHLQLLAHIKLRMAHSLMQAVSNESFGNDQHVVAQLLKQAQQLCSQGGAFDPQLLAEIHLKLGRVQRIRLGTEAVPLSEILDCLRAAVKMSETNAGDFPSLRQAHLEMALLDLENIEIKFSKVARPWTELDRTVSNFSTKRKFSLPAFAPGTRSYSLDVGVVSQPFDMTQGKSRVANALYAAYHVARGIQTRSSLPGNPQVTSLTFSTDDKSSLPDFVLVDLCSDHAKLPPASVTSDDVTMDPLLSAVRNQASGISWIHVLMYNVLLSRKSKLSNLLTINNLDDVNERQAGSESEGRMTSKEDIQDSTVKTPINSSDIPRRMLALHEYLGRLPPYSAACHLPVFPQEKVFFAAQWYESENSDAVQFLWCIHRPKKTVECSRSQVGAENLENMTQQVISLQKRTDEFFGRNQPPPKSKQRRRSKTKLVQIDPRLEDDWKHVITQIIDLLSGGQDEPITQLPFEITMTTAQSVVDLFTIGCFFDASHPLYKWMVQLFSTC</sequence>
<dbReference type="Pfam" id="PF14858">
    <property type="entry name" value="CFAP54_N"/>
    <property type="match status" value="1"/>
</dbReference>
<keyword evidence="3" id="KW-1185">Reference proteome</keyword>
<protein>
    <recommendedName>
        <fullName evidence="4">Cilia- and flagella-associated protein 54</fullName>
    </recommendedName>
</protein>
<evidence type="ECO:0000313" key="3">
    <source>
        <dbReference type="Proteomes" id="UP001642483"/>
    </source>
</evidence>